<proteinExistence type="predicted"/>
<feature type="non-terminal residue" evidence="2">
    <location>
        <position position="1"/>
    </location>
</feature>
<dbReference type="Proteomes" id="UP001159405">
    <property type="component" value="Unassembled WGS sequence"/>
</dbReference>
<comment type="caution">
    <text evidence="2">The sequence shown here is derived from an EMBL/GenBank/DDBJ whole genome shotgun (WGS) entry which is preliminary data.</text>
</comment>
<accession>A0ABN8N2Q4</accession>
<keyword evidence="3" id="KW-1185">Reference proteome</keyword>
<gene>
    <name evidence="2" type="ORF">PLOB_00047849</name>
</gene>
<dbReference type="SUPFAM" id="SSF52343">
    <property type="entry name" value="Ferredoxin reductase-like, C-terminal NADP-linked domain"/>
    <property type="match status" value="1"/>
</dbReference>
<sequence>QEDKIYVQHRLLENSSLVWDLLVHKQGWCYIAGNSQRMPADVTEALLEIFMKEGGMDAVEAEEFLKTLETTRHFQSETWA</sequence>
<dbReference type="Gene3D" id="3.40.50.80">
    <property type="entry name" value="Nucleotide-binding domain of ferredoxin-NADP reductase (FNR) module"/>
    <property type="match status" value="1"/>
</dbReference>
<reference evidence="2 3" key="1">
    <citation type="submission" date="2022-05" db="EMBL/GenBank/DDBJ databases">
        <authorList>
            <consortium name="Genoscope - CEA"/>
            <person name="William W."/>
        </authorList>
    </citation>
    <scope>NUCLEOTIDE SEQUENCE [LARGE SCALE GENOMIC DNA]</scope>
</reference>
<keyword evidence="1" id="KW-0285">Flavoprotein</keyword>
<dbReference type="EMBL" id="CALNXK010000009">
    <property type="protein sequence ID" value="CAH3041684.1"/>
    <property type="molecule type" value="Genomic_DNA"/>
</dbReference>
<evidence type="ECO:0000313" key="3">
    <source>
        <dbReference type="Proteomes" id="UP001159405"/>
    </source>
</evidence>
<evidence type="ECO:0000256" key="1">
    <source>
        <dbReference type="ARBA" id="ARBA00022630"/>
    </source>
</evidence>
<organism evidence="2 3">
    <name type="scientific">Porites lobata</name>
    <dbReference type="NCBI Taxonomy" id="104759"/>
    <lineage>
        <taxon>Eukaryota</taxon>
        <taxon>Metazoa</taxon>
        <taxon>Cnidaria</taxon>
        <taxon>Anthozoa</taxon>
        <taxon>Hexacorallia</taxon>
        <taxon>Scleractinia</taxon>
        <taxon>Fungiina</taxon>
        <taxon>Poritidae</taxon>
        <taxon>Porites</taxon>
    </lineage>
</organism>
<dbReference type="PANTHER" id="PTHR19384:SF10">
    <property type="entry name" value="NADPH-DEPENDENT DIFLAVIN OXIDOREDUCTASE 1"/>
    <property type="match status" value="1"/>
</dbReference>
<dbReference type="InterPro" id="IPR039261">
    <property type="entry name" value="FNR_nucleotide-bd"/>
</dbReference>
<evidence type="ECO:0000313" key="2">
    <source>
        <dbReference type="EMBL" id="CAH3041684.1"/>
    </source>
</evidence>
<name>A0ABN8N2Q4_9CNID</name>
<protein>
    <submittedName>
        <fullName evidence="2">Uncharacterized protein</fullName>
    </submittedName>
</protein>
<dbReference type="PANTHER" id="PTHR19384">
    <property type="entry name" value="NITRIC OXIDE SYNTHASE-RELATED"/>
    <property type="match status" value="1"/>
</dbReference>